<evidence type="ECO:0000313" key="1">
    <source>
        <dbReference type="EMBL" id="VDP68515.1"/>
    </source>
</evidence>
<dbReference type="Proteomes" id="UP000279833">
    <property type="component" value="Unassembled WGS sequence"/>
</dbReference>
<accession>A0A3P8GPK9</accession>
<sequence>MRSLSYYPTHLYIYDPHVILPYPTFDKNGQLIAEKPLNQTNLTTTMTVSNDNSNNIASSKQPSWLSHFIIDDDENDNRQQTACLLAKKLCSPLSETREFWTSLAKQLLYMHRSHFDKQGYYTFITHYLIRSCLLAFGPKNMLEHLEYFMKTLLITLPNSKLPLDGKAEFIGFYWIQVVLSDIVNISSLWSRQWKYYFWGCFIPRILCWSEICALNVSVNDLAQSVDEKLHPAVRHVQWTMPIYAGRFAGGRDDDDITDALNYQLFIRNLFKIDDPLELLGGEFLFKSFLPLLVRDTLNVLRLKRKKLSESSLMLSVAPPEQINSTIIQEIYKNMNTIEVTTDNNNHDDNNNSNVILNNYRLAEIIVLSNRLYCLFSCLRLLLNYSCPTFIPSLS</sequence>
<protein>
    <submittedName>
        <fullName evidence="1">Uncharacterized protein</fullName>
    </submittedName>
</protein>
<reference evidence="1 2" key="1">
    <citation type="submission" date="2018-11" db="EMBL/GenBank/DDBJ databases">
        <authorList>
            <consortium name="Pathogen Informatics"/>
        </authorList>
    </citation>
    <scope>NUCLEOTIDE SEQUENCE [LARGE SCALE GENOMIC DNA]</scope>
    <source>
        <strain>Dakar</strain>
        <strain evidence="2">Senegal</strain>
    </source>
</reference>
<dbReference type="EMBL" id="UZAK01042194">
    <property type="protein sequence ID" value="VDP68515.1"/>
    <property type="molecule type" value="Genomic_DNA"/>
</dbReference>
<proteinExistence type="predicted"/>
<dbReference type="AlphaFoldDB" id="A0A3P8GPK9"/>
<organism evidence="1 2">
    <name type="scientific">Schistosoma curassoni</name>
    <dbReference type="NCBI Taxonomy" id="6186"/>
    <lineage>
        <taxon>Eukaryota</taxon>
        <taxon>Metazoa</taxon>
        <taxon>Spiralia</taxon>
        <taxon>Lophotrochozoa</taxon>
        <taxon>Platyhelminthes</taxon>
        <taxon>Trematoda</taxon>
        <taxon>Digenea</taxon>
        <taxon>Strigeidida</taxon>
        <taxon>Schistosomatoidea</taxon>
        <taxon>Schistosomatidae</taxon>
        <taxon>Schistosoma</taxon>
    </lineage>
</organism>
<keyword evidence="2" id="KW-1185">Reference proteome</keyword>
<evidence type="ECO:0000313" key="2">
    <source>
        <dbReference type="Proteomes" id="UP000279833"/>
    </source>
</evidence>
<gene>
    <name evidence="1" type="ORF">SCUD_LOCUS19247</name>
</gene>
<feature type="non-terminal residue" evidence="1">
    <location>
        <position position="394"/>
    </location>
</feature>
<name>A0A3P8GPK9_9TREM</name>